<feature type="compositionally biased region" description="Low complexity" evidence="2">
    <location>
        <begin position="124"/>
        <end position="135"/>
    </location>
</feature>
<dbReference type="PANTHER" id="PTHR19959">
    <property type="entry name" value="KINESIN LIGHT CHAIN"/>
    <property type="match status" value="1"/>
</dbReference>
<dbReference type="PROSITE" id="PS50005">
    <property type="entry name" value="TPR"/>
    <property type="match status" value="3"/>
</dbReference>
<protein>
    <submittedName>
        <fullName evidence="3">Uncharacterized protein</fullName>
    </submittedName>
</protein>
<dbReference type="InterPro" id="IPR011990">
    <property type="entry name" value="TPR-like_helical_dom_sf"/>
</dbReference>
<feature type="repeat" description="TPR" evidence="1">
    <location>
        <begin position="940"/>
        <end position="973"/>
    </location>
</feature>
<dbReference type="PANTHER" id="PTHR19959:SF119">
    <property type="entry name" value="FUNGAL LIPASE-LIKE DOMAIN-CONTAINING PROTEIN"/>
    <property type="match status" value="1"/>
</dbReference>
<feature type="compositionally biased region" description="Low complexity" evidence="2">
    <location>
        <begin position="612"/>
        <end position="624"/>
    </location>
</feature>
<dbReference type="Pfam" id="PF13424">
    <property type="entry name" value="TPR_12"/>
    <property type="match status" value="2"/>
</dbReference>
<proteinExistence type="predicted"/>
<dbReference type="AlphaFoldDB" id="A0A8B6G1V2"/>
<dbReference type="Gene3D" id="1.25.40.10">
    <property type="entry name" value="Tetratricopeptide repeat domain"/>
    <property type="match status" value="5"/>
</dbReference>
<organism evidence="3 4">
    <name type="scientific">Mytilus galloprovincialis</name>
    <name type="common">Mediterranean mussel</name>
    <dbReference type="NCBI Taxonomy" id="29158"/>
    <lineage>
        <taxon>Eukaryota</taxon>
        <taxon>Metazoa</taxon>
        <taxon>Spiralia</taxon>
        <taxon>Lophotrochozoa</taxon>
        <taxon>Mollusca</taxon>
        <taxon>Bivalvia</taxon>
        <taxon>Autobranchia</taxon>
        <taxon>Pteriomorphia</taxon>
        <taxon>Mytilida</taxon>
        <taxon>Mytiloidea</taxon>
        <taxon>Mytilidae</taxon>
        <taxon>Mytilinae</taxon>
        <taxon>Mytilus</taxon>
    </lineage>
</organism>
<comment type="caution">
    <text evidence="3">The sequence shown here is derived from an EMBL/GenBank/DDBJ whole genome shotgun (WGS) entry which is preliminary data.</text>
</comment>
<feature type="compositionally biased region" description="Low complexity" evidence="2">
    <location>
        <begin position="46"/>
        <end position="92"/>
    </location>
</feature>
<dbReference type="SMART" id="SM00028">
    <property type="entry name" value="TPR"/>
    <property type="match status" value="10"/>
</dbReference>
<name>A0A8B6G1V2_MYTGA</name>
<evidence type="ECO:0000313" key="4">
    <source>
        <dbReference type="Proteomes" id="UP000596742"/>
    </source>
</evidence>
<dbReference type="OrthoDB" id="1658288at2759"/>
<evidence type="ECO:0000313" key="3">
    <source>
        <dbReference type="EMBL" id="VDI57507.1"/>
    </source>
</evidence>
<evidence type="ECO:0000256" key="1">
    <source>
        <dbReference type="PROSITE-ProRule" id="PRU00339"/>
    </source>
</evidence>
<dbReference type="SUPFAM" id="SSF48452">
    <property type="entry name" value="TPR-like"/>
    <property type="match status" value="3"/>
</dbReference>
<keyword evidence="1" id="KW-0802">TPR repeat</keyword>
<keyword evidence="4" id="KW-1185">Reference proteome</keyword>
<gene>
    <name evidence="3" type="ORF">MGAL_10B062576</name>
</gene>
<feature type="compositionally biased region" description="Polar residues" evidence="2">
    <location>
        <begin position="95"/>
        <end position="105"/>
    </location>
</feature>
<reference evidence="3" key="1">
    <citation type="submission" date="2018-11" db="EMBL/GenBank/DDBJ databases">
        <authorList>
            <person name="Alioto T."/>
            <person name="Alioto T."/>
        </authorList>
    </citation>
    <scope>NUCLEOTIDE SEQUENCE</scope>
</reference>
<feature type="region of interest" description="Disordered" evidence="2">
    <location>
        <begin position="606"/>
        <end position="629"/>
    </location>
</feature>
<dbReference type="EMBL" id="UYJE01007733">
    <property type="protein sequence ID" value="VDI57507.1"/>
    <property type="molecule type" value="Genomic_DNA"/>
</dbReference>
<dbReference type="Proteomes" id="UP000596742">
    <property type="component" value="Unassembled WGS sequence"/>
</dbReference>
<feature type="repeat" description="TPR" evidence="1">
    <location>
        <begin position="663"/>
        <end position="696"/>
    </location>
</feature>
<feature type="region of interest" description="Disordered" evidence="2">
    <location>
        <begin position="46"/>
        <end position="136"/>
    </location>
</feature>
<accession>A0A8B6G1V2</accession>
<dbReference type="InterPro" id="IPR019734">
    <property type="entry name" value="TPR_rpt"/>
</dbReference>
<feature type="repeat" description="TPR" evidence="1">
    <location>
        <begin position="843"/>
        <end position="876"/>
    </location>
</feature>
<evidence type="ECO:0000256" key="2">
    <source>
        <dbReference type="SAM" id="MobiDB-lite"/>
    </source>
</evidence>
<sequence>MSWRYTYSSGIEPRSSILTDVPLHEPKTYQMSSTNVVLPRYDLIGSSKSSSSSSSSTIGSYRSPTSSGSYKSSLSSGSILGSSKSSSTDDGSVTYKLSGSDSTVDNDSKEFDTNANLKDSDMVEQTSQNESTTSSGCLSDSYDTAVKMLSSSQIDEAEKQFLFLYQQMQEKSEDTTQILVQTLNGLADVCTRRSRMCRSNPMEWQWLCMHAIALLQYTMEICDSELETEMENDTIEWYTEQKQALEQKCKPLEDSLNRALYNCMKHEARKYLDPFRSFSVPNTPGTPSRSMFPLSTGNKFNLYSTMHSQIISKTNENQSADDSHTGLSWLSKFHEYCNDRLQTKNIGTIFNRLFLKKQVQSKHDNDDAESAVSGGSLDWDHSDLDREICNDVPVEEEKVSPVKEHSLSFELAASDINNEGWDFFLGDRKNCTFESVVQVASNPHHTNGPSKNDIIDIQRRESIKEKEVVSPLHDHSIKLTLTKCYAKLADKLMTEEDYANAEVIYEQVLEIVDEIQDGTAGMLRFYARLLKNCGTAKSKQGKMSQGLKLLNKALETYRDLQDDEANFEIALALLELGNGYVTGRDKDNAVFSYAIGAICEFFEKDGSDDVTSSTSSSKSEFSSPEKIEEEQNIDDAIQCYKEALHLLRNHESQREDKQSDLVARSTRRLADCYFMQKEYDKALECYEKSLSMLRNTPSVGRDLVLENAHVLCMLGVSSFMLLMFPRAASTFELALHMVKYAFSLKSTFFHGLLLALMGITFYKMRNYHRCVSMCYQAFEIFCALHGDKLPELPKHKFWLVCQVLYVMGNSYNNLNLHQKAIKYLSVARSVLMASRHRDRRQFMRVLQILGDCYFAQYDYKSALQFYNEALEYGDCESQISFNEVFDANANSDEMSMHNQLVSKSAEAHISMQQYQNAVHYLEQAHDMQETMGDDIKGDLAATLHSLGQMYCGAGDVDKAIDSYNESLEVYREIHNGNLGPEVVSTLGDLAAMCYVKACLCDDVDSELEMIVATEKYFQEALALGKNPVITIRYANFLFSQNNYVDAVKYLKSVLEIEDIETAPDLVYGGLEKVTLPDVLQDEVDCQEEVVLPPSSLARYLLILSHKNLGHTKLAEDNLIDLLMETLDYDIPILYSVLGYSMMEMGVIEEAIWCFGTAVSLENDYRLAIDNFCTCVCIWVLQTLERAVGVICTYYGIYVSHMYLSTTSESIFFYSTYLI</sequence>